<keyword evidence="3" id="KW-1185">Reference proteome</keyword>
<protein>
    <recommendedName>
        <fullName evidence="1">Calcineurin-like phosphoesterase domain-containing protein</fullName>
    </recommendedName>
</protein>
<dbReference type="InterPro" id="IPR029052">
    <property type="entry name" value="Metallo-depent_PP-like"/>
</dbReference>
<dbReference type="PANTHER" id="PTHR32440:SF0">
    <property type="entry name" value="PHOSPHATASE DCR2-RELATED"/>
    <property type="match status" value="1"/>
</dbReference>
<dbReference type="SUPFAM" id="SSF56300">
    <property type="entry name" value="Metallo-dependent phosphatases"/>
    <property type="match status" value="1"/>
</dbReference>
<dbReference type="InterPro" id="IPR004843">
    <property type="entry name" value="Calcineurin-like_PHP"/>
</dbReference>
<evidence type="ECO:0000259" key="1">
    <source>
        <dbReference type="Pfam" id="PF00149"/>
    </source>
</evidence>
<evidence type="ECO:0000313" key="2">
    <source>
        <dbReference type="EMBL" id="KAK9741244.1"/>
    </source>
</evidence>
<feature type="domain" description="Calcineurin-like phosphoesterase" evidence="1">
    <location>
        <begin position="4"/>
        <end position="171"/>
    </location>
</feature>
<sequence length="225" mass="24591">MIQAEQPDLIVFTGDNIFGKDATVPTKSMEAAFAPAIESNIPWAAVLGNHDQESTLTREDVMKYIVGMNNTLSMLNPAGVQKIDGFGNYNLEVAGVRGSLFQNTSILNLYFLDSGDYSKVPSIKGYDWIKSSQISWFLHTSDALKNSYNAHLERQQAEAPSLIFFHIPLPEYEQFSTSEITGVKQEGISSPNKNSGFFDALVEAGNVRGVGDLSVIPVHLSVVGI</sequence>
<reference evidence="2" key="1">
    <citation type="submission" date="2024-03" db="EMBL/GenBank/DDBJ databases">
        <title>WGS assembly of Saponaria officinalis var. Norfolk2.</title>
        <authorList>
            <person name="Jenkins J."/>
            <person name="Shu S."/>
            <person name="Grimwood J."/>
            <person name="Barry K."/>
            <person name="Goodstein D."/>
            <person name="Schmutz J."/>
            <person name="Leebens-Mack J."/>
            <person name="Osbourn A."/>
        </authorList>
    </citation>
    <scope>NUCLEOTIDE SEQUENCE [LARGE SCALE GENOMIC DNA]</scope>
    <source>
        <strain evidence="2">JIC</strain>
    </source>
</reference>
<dbReference type="EMBL" id="JBDFQZ010000003">
    <property type="protein sequence ID" value="KAK9741244.1"/>
    <property type="molecule type" value="Genomic_DNA"/>
</dbReference>
<organism evidence="2 3">
    <name type="scientific">Saponaria officinalis</name>
    <name type="common">Common soapwort</name>
    <name type="synonym">Lychnis saponaria</name>
    <dbReference type="NCBI Taxonomy" id="3572"/>
    <lineage>
        <taxon>Eukaryota</taxon>
        <taxon>Viridiplantae</taxon>
        <taxon>Streptophyta</taxon>
        <taxon>Embryophyta</taxon>
        <taxon>Tracheophyta</taxon>
        <taxon>Spermatophyta</taxon>
        <taxon>Magnoliopsida</taxon>
        <taxon>eudicotyledons</taxon>
        <taxon>Gunneridae</taxon>
        <taxon>Pentapetalae</taxon>
        <taxon>Caryophyllales</taxon>
        <taxon>Caryophyllaceae</taxon>
        <taxon>Caryophylleae</taxon>
        <taxon>Saponaria</taxon>
    </lineage>
</organism>
<comment type="caution">
    <text evidence="2">The sequence shown here is derived from an EMBL/GenBank/DDBJ whole genome shotgun (WGS) entry which is preliminary data.</text>
</comment>
<name>A0AAW1M5G9_SAPOF</name>
<dbReference type="GO" id="GO:0016788">
    <property type="term" value="F:hydrolase activity, acting on ester bonds"/>
    <property type="evidence" value="ECO:0007669"/>
    <property type="project" value="TreeGrafter"/>
</dbReference>
<dbReference type="Gene3D" id="3.60.21.10">
    <property type="match status" value="1"/>
</dbReference>
<dbReference type="GO" id="GO:0005737">
    <property type="term" value="C:cytoplasm"/>
    <property type="evidence" value="ECO:0007669"/>
    <property type="project" value="TreeGrafter"/>
</dbReference>
<dbReference type="PANTHER" id="PTHR32440">
    <property type="entry name" value="PHOSPHATASE DCR2-RELATED-RELATED"/>
    <property type="match status" value="1"/>
</dbReference>
<dbReference type="Proteomes" id="UP001443914">
    <property type="component" value="Unassembled WGS sequence"/>
</dbReference>
<evidence type="ECO:0000313" key="3">
    <source>
        <dbReference type="Proteomes" id="UP001443914"/>
    </source>
</evidence>
<dbReference type="AlphaFoldDB" id="A0AAW1M5G9"/>
<gene>
    <name evidence="2" type="ORF">RND81_03G091800</name>
</gene>
<proteinExistence type="predicted"/>
<dbReference type="Pfam" id="PF00149">
    <property type="entry name" value="Metallophos"/>
    <property type="match status" value="1"/>
</dbReference>
<accession>A0AAW1M5G9</accession>